<dbReference type="PANTHER" id="PTHR22946:SF9">
    <property type="entry name" value="POLYKETIDE TRANSFERASE AF380"/>
    <property type="match status" value="1"/>
</dbReference>
<evidence type="ECO:0000259" key="2">
    <source>
        <dbReference type="Pfam" id="PF00326"/>
    </source>
</evidence>
<dbReference type="GO" id="GO:0006508">
    <property type="term" value="P:proteolysis"/>
    <property type="evidence" value="ECO:0007669"/>
    <property type="project" value="InterPro"/>
</dbReference>
<dbReference type="GO" id="GO:0052689">
    <property type="term" value="F:carboxylic ester hydrolase activity"/>
    <property type="evidence" value="ECO:0007669"/>
    <property type="project" value="UniProtKB-ARBA"/>
</dbReference>
<dbReference type="SUPFAM" id="SSF53474">
    <property type="entry name" value="alpha/beta-Hydrolases"/>
    <property type="match status" value="1"/>
</dbReference>
<dbReference type="AlphaFoldDB" id="A0A942Z1B7"/>
<dbReference type="PANTHER" id="PTHR22946">
    <property type="entry name" value="DIENELACTONE HYDROLASE DOMAIN-CONTAINING PROTEIN-RELATED"/>
    <property type="match status" value="1"/>
</dbReference>
<sequence>MIQIHKEKVKDIPLLHVVKSGYQEKMLPLVFFIHGFTSAKEHNLHFAYLLAEKGFRVVLPEANLHGERNDGRSNEEIVFEFWDIVTNTIKEIEVVKDDFIARGLVDKERIGLVGTSMGGIITLGSLTQYDWIRAAVCLMGSPNYEGFAREQIEQLQKSGIKLPLSNEELEQEYFRLKKYDLSAQPEALAGRPLLFWHGKKDPVVPFQPTYDFYEKIKKNYARNSADLDFIVDEQADHKVSREALLKTVSWFENHLNQLN</sequence>
<gene>
    <name evidence="3" type="primary">yjfP</name>
    <name evidence="3" type="ORF">KHA91_00955</name>
</gene>
<accession>A0A942Z1B7</accession>
<keyword evidence="1" id="KW-0378">Hydrolase</keyword>
<dbReference type="EMBL" id="JAGYPN010000001">
    <property type="protein sequence ID" value="MBS4221323.1"/>
    <property type="molecule type" value="Genomic_DNA"/>
</dbReference>
<proteinExistence type="predicted"/>
<dbReference type="InterPro" id="IPR029058">
    <property type="entry name" value="AB_hydrolase_fold"/>
</dbReference>
<name>A0A942Z1B7_9BACI</name>
<feature type="domain" description="Peptidase S9 prolyl oligopeptidase catalytic" evidence="2">
    <location>
        <begin position="47"/>
        <end position="256"/>
    </location>
</feature>
<dbReference type="RefSeq" id="WP_213096361.1">
    <property type="nucleotide sequence ID" value="NZ_JAGYPH010000001.1"/>
</dbReference>
<protein>
    <submittedName>
        <fullName evidence="3">Esterase</fullName>
    </submittedName>
</protein>
<dbReference type="GO" id="GO:0008236">
    <property type="term" value="F:serine-type peptidase activity"/>
    <property type="evidence" value="ECO:0007669"/>
    <property type="project" value="InterPro"/>
</dbReference>
<keyword evidence="4" id="KW-1185">Reference proteome</keyword>
<dbReference type="Proteomes" id="UP000676456">
    <property type="component" value="Unassembled WGS sequence"/>
</dbReference>
<evidence type="ECO:0000256" key="1">
    <source>
        <dbReference type="ARBA" id="ARBA00022801"/>
    </source>
</evidence>
<dbReference type="InterPro" id="IPR001375">
    <property type="entry name" value="Peptidase_S9_cat"/>
</dbReference>
<dbReference type="NCBIfam" id="NF007857">
    <property type="entry name" value="PRK10566.1"/>
    <property type="match status" value="1"/>
</dbReference>
<dbReference type="InterPro" id="IPR050261">
    <property type="entry name" value="FrsA_esterase"/>
</dbReference>
<reference evidence="3 4" key="1">
    <citation type="submission" date="2021-05" db="EMBL/GenBank/DDBJ databases">
        <title>Novel Bacillus species.</title>
        <authorList>
            <person name="Liu G."/>
        </authorList>
    </citation>
    <scope>NUCLEOTIDE SEQUENCE [LARGE SCALE GENOMIC DNA]</scope>
    <source>
        <strain evidence="3 4">FJAT-49682</strain>
    </source>
</reference>
<comment type="caution">
    <text evidence="3">The sequence shown here is derived from an EMBL/GenBank/DDBJ whole genome shotgun (WGS) entry which is preliminary data.</text>
</comment>
<organism evidence="3 4">
    <name type="scientific">Lederbergia citrea</name>
    <dbReference type="NCBI Taxonomy" id="2833581"/>
    <lineage>
        <taxon>Bacteria</taxon>
        <taxon>Bacillati</taxon>
        <taxon>Bacillota</taxon>
        <taxon>Bacilli</taxon>
        <taxon>Bacillales</taxon>
        <taxon>Bacillaceae</taxon>
        <taxon>Lederbergia</taxon>
    </lineage>
</organism>
<dbReference type="Gene3D" id="3.40.50.1820">
    <property type="entry name" value="alpha/beta hydrolase"/>
    <property type="match status" value="1"/>
</dbReference>
<evidence type="ECO:0000313" key="4">
    <source>
        <dbReference type="Proteomes" id="UP000676456"/>
    </source>
</evidence>
<dbReference type="Pfam" id="PF00326">
    <property type="entry name" value="Peptidase_S9"/>
    <property type="match status" value="1"/>
</dbReference>
<evidence type="ECO:0000313" key="3">
    <source>
        <dbReference type="EMBL" id="MBS4221323.1"/>
    </source>
</evidence>